<keyword evidence="4" id="KW-0288">FMN</keyword>
<accession>A0A2U1S7Z9</accession>
<sequence length="177" mass="19869">MSKNILIIEGSPRKGGNSDILTDQLIKGAEESNHNTEKIYLTDYKLNYCLGCYACQKGPCVHDDGMDKLIDKMMKAEVIVLATPVYFYSMSGQLKTFIDRTLPKYEEITNKEFYLIATAAVNEGFALERTFEAMRGYLDCLPGAQEKGTIYGVSSWLKGDVKRTVAMEEAYNMGKNI</sequence>
<keyword evidence="7" id="KW-0560">Oxidoreductase</keyword>
<dbReference type="GO" id="GO:0016491">
    <property type="term" value="F:oxidoreductase activity"/>
    <property type="evidence" value="ECO:0007669"/>
    <property type="project" value="UniProtKB-KW"/>
</dbReference>
<evidence type="ECO:0000313" key="8">
    <source>
        <dbReference type="Proteomes" id="UP000245577"/>
    </source>
</evidence>
<protein>
    <submittedName>
        <fullName evidence="7">Putative NAD(P)H-dependent FMN-containing oxidoreductase YwqN</fullName>
        <ecNumber evidence="7">1.-.-.-</ecNumber>
    </submittedName>
</protein>
<dbReference type="Gene3D" id="3.40.50.360">
    <property type="match status" value="1"/>
</dbReference>
<organism evidence="7 8">
    <name type="scientific">Methanobrevibacter woesei</name>
    <dbReference type="NCBI Taxonomy" id="190976"/>
    <lineage>
        <taxon>Archaea</taxon>
        <taxon>Methanobacteriati</taxon>
        <taxon>Methanobacteriota</taxon>
        <taxon>Methanomada group</taxon>
        <taxon>Methanobacteria</taxon>
        <taxon>Methanobacteriales</taxon>
        <taxon>Methanobacteriaceae</taxon>
        <taxon>Methanobrevibacter</taxon>
    </lineage>
</organism>
<comment type="similarity">
    <text evidence="5">Belongs to the SsuE family. Isf subfamily.</text>
</comment>
<dbReference type="SUPFAM" id="SSF52218">
    <property type="entry name" value="Flavoproteins"/>
    <property type="match status" value="1"/>
</dbReference>
<dbReference type="Pfam" id="PF03358">
    <property type="entry name" value="FMN_red"/>
    <property type="match status" value="1"/>
</dbReference>
<reference evidence="7 8" key="1">
    <citation type="submission" date="2017-03" db="EMBL/GenBank/DDBJ databases">
        <title>Genome sequence of Methanobrevibacter wosei.</title>
        <authorList>
            <person name="Poehlein A."/>
            <person name="Seedorf H."/>
            <person name="Daniel R."/>
        </authorList>
    </citation>
    <scope>NUCLEOTIDE SEQUENCE [LARGE SCALE GENOMIC DNA]</scope>
    <source>
        <strain evidence="7 8">DSM 11979</strain>
    </source>
</reference>
<dbReference type="InterPro" id="IPR051796">
    <property type="entry name" value="ISF_SsuE-like"/>
</dbReference>
<feature type="domain" description="NADPH-dependent FMN reductase-like" evidence="6">
    <location>
        <begin position="4"/>
        <end position="125"/>
    </location>
</feature>
<dbReference type="InterPro" id="IPR005025">
    <property type="entry name" value="FMN_Rdtase-like_dom"/>
</dbReference>
<comment type="cofactor">
    <cofactor evidence="1">
        <name>FMN</name>
        <dbReference type="ChEBI" id="CHEBI:58210"/>
    </cofactor>
</comment>
<comment type="cofactor">
    <cofactor evidence="2">
        <name>[4Fe-4S] cluster</name>
        <dbReference type="ChEBI" id="CHEBI:49883"/>
    </cofactor>
</comment>
<evidence type="ECO:0000259" key="6">
    <source>
        <dbReference type="Pfam" id="PF03358"/>
    </source>
</evidence>
<evidence type="ECO:0000256" key="1">
    <source>
        <dbReference type="ARBA" id="ARBA00001917"/>
    </source>
</evidence>
<dbReference type="PANTHER" id="PTHR43278:SF2">
    <property type="entry name" value="IRON-SULFUR FLAVOPROTEIN"/>
    <property type="match status" value="1"/>
</dbReference>
<evidence type="ECO:0000256" key="2">
    <source>
        <dbReference type="ARBA" id="ARBA00001966"/>
    </source>
</evidence>
<dbReference type="PANTHER" id="PTHR43278">
    <property type="entry name" value="NAD(P)H-DEPENDENT FMN-CONTAINING OXIDOREDUCTASE YWQN-RELATED"/>
    <property type="match status" value="1"/>
</dbReference>
<keyword evidence="8" id="KW-1185">Reference proteome</keyword>
<proteinExistence type="inferred from homology"/>
<evidence type="ECO:0000256" key="4">
    <source>
        <dbReference type="ARBA" id="ARBA00022643"/>
    </source>
</evidence>
<dbReference type="OrthoDB" id="9059at2157"/>
<name>A0A2U1S7Z9_9EURY</name>
<dbReference type="EC" id="1.-.-.-" evidence="7"/>
<dbReference type="InterPro" id="IPR029039">
    <property type="entry name" value="Flavoprotein-like_sf"/>
</dbReference>
<evidence type="ECO:0000256" key="3">
    <source>
        <dbReference type="ARBA" id="ARBA00022630"/>
    </source>
</evidence>
<dbReference type="Proteomes" id="UP000245577">
    <property type="component" value="Unassembled WGS sequence"/>
</dbReference>
<evidence type="ECO:0000256" key="5">
    <source>
        <dbReference type="ARBA" id="ARBA00038292"/>
    </source>
</evidence>
<gene>
    <name evidence="7" type="primary">ywqN_2</name>
    <name evidence="7" type="ORF">MBBWO_10740</name>
</gene>
<keyword evidence="3" id="KW-0285">Flavoprotein</keyword>
<dbReference type="EMBL" id="MZGU01000004">
    <property type="protein sequence ID" value="PWB86220.1"/>
    <property type="molecule type" value="Genomic_DNA"/>
</dbReference>
<comment type="caution">
    <text evidence="7">The sequence shown here is derived from an EMBL/GenBank/DDBJ whole genome shotgun (WGS) entry which is preliminary data.</text>
</comment>
<dbReference type="RefSeq" id="WP_116669852.1">
    <property type="nucleotide sequence ID" value="NZ_CASEFK010000001.1"/>
</dbReference>
<dbReference type="AlphaFoldDB" id="A0A2U1S7Z9"/>
<evidence type="ECO:0000313" key="7">
    <source>
        <dbReference type="EMBL" id="PWB86220.1"/>
    </source>
</evidence>